<feature type="coiled-coil region" evidence="1">
    <location>
        <begin position="3296"/>
        <end position="3323"/>
    </location>
</feature>
<keyword evidence="3" id="KW-1133">Transmembrane helix</keyword>
<keyword evidence="3" id="KW-0472">Membrane</keyword>
<feature type="transmembrane region" description="Helical" evidence="3">
    <location>
        <begin position="21"/>
        <end position="43"/>
    </location>
</feature>
<organism evidence="4 5">
    <name type="scientific">Mesomycoplasma ovipneumoniae</name>
    <dbReference type="NCBI Taxonomy" id="29562"/>
    <lineage>
        <taxon>Bacteria</taxon>
        <taxon>Bacillati</taxon>
        <taxon>Mycoplasmatota</taxon>
        <taxon>Mycoplasmoidales</taxon>
        <taxon>Metamycoplasmataceae</taxon>
        <taxon>Mesomycoplasma</taxon>
    </lineage>
</organism>
<feature type="compositionally biased region" description="Low complexity" evidence="2">
    <location>
        <begin position="2749"/>
        <end position="2782"/>
    </location>
</feature>
<dbReference type="RefSeq" id="WP_318043012.1">
    <property type="nucleotide sequence ID" value="NZ_JAWPET010000008.1"/>
</dbReference>
<reference evidence="4" key="1">
    <citation type="submission" date="2023-10" db="EMBL/GenBank/DDBJ databases">
        <title>Genome sequences of Mycoplasma ovipneumoniae isolated from goats.</title>
        <authorList>
            <person name="Spergser J."/>
        </authorList>
    </citation>
    <scope>NUCLEOTIDE SEQUENCE</scope>
    <source>
        <strain evidence="4">2167_2</strain>
    </source>
</reference>
<evidence type="ECO:0000256" key="2">
    <source>
        <dbReference type="SAM" id="MobiDB-lite"/>
    </source>
</evidence>
<comment type="caution">
    <text evidence="4">The sequence shown here is derived from an EMBL/GenBank/DDBJ whole genome shotgun (WGS) entry which is preliminary data.</text>
</comment>
<dbReference type="Proteomes" id="UP001281096">
    <property type="component" value="Unassembled WGS sequence"/>
</dbReference>
<keyword evidence="1" id="KW-0175">Coiled coil</keyword>
<keyword evidence="3" id="KW-0812">Transmembrane</keyword>
<feature type="compositionally biased region" description="Low complexity" evidence="2">
    <location>
        <begin position="1924"/>
        <end position="1957"/>
    </location>
</feature>
<sequence length="4021" mass="450739">MAENLTKKEKKLMKATKKRAIILSLLAFGGLSIGSLSFLPFLLKSWNTLQYNIVDFKHINRDNIGYELEFALSDLDSYKLNYQDLNVDFTADEQGNDVIASHKAVYDEFSRTWRLSSNYNGLSFGKRYYLKVYLDDKKQKRFSAKKVIAFGQNVSNFVDTPPAVSTINFQTKTPSSASVSLKFADEAANLEGKKVALEYYFILKNQSGNTDPLSSSQEIHTSYVDSATVKNGVAEFSLENLHPGMDYKISAIRYVDSSETNSEIPLVPMQKIALAPQINYEQDAQKEKLFEATTDKYNYRADSLIDQNLTFDSKRLTVNFSTLDTSPNLENKPIKLNYTNIQTGQKFSVSSVFAANLASFDLNNLAPGSSYQIESFELESSKVEFGKTFIKNFYTPSVIVDSKIATGATFAKIDLSVVSVDNLEGTRAHLYLDDNSILPVSGVFKKTDRVNSYQISFEPKGLTNKTKYSLDRVVFGGLNPNSVFAKNKDAYDYLSLAWDSSLESGSSRRNFITSISDLRTFIKLEPKILASKVEYTFGFGLDSSFLNDKELYLYYHKKDEPQKLYKSKASFPQSSEIKFELENFESSTTYKLDKIVISDYPEVAVAINFDQNKNTQQNLPLDEFFVKYYVSDISFENINQTSARANVTILGDFKNISKTNLDLNAKITFGQPGFANLTKTLNLNLSNLSSLSVSAQNSVQNPHTHTHYTLADDKLIVHFDLENLDPKTEYQVADVEILGKTDFFSSEGVLDLNARFTTSFQKVKIIGANFESISLTSAKALIYFDPNFNRYLNGKKFNAIFKSEDNQEVKSLPLDLNANTDSYSVLANNLLSVKLDKLSPGKKYTFFKLEPAPNQDEVFDNLEYKFIDLNQQETDNLPYFYTLSDIASISAQPTQDSAKLTVNFTTKDPDYKKRANSSLKKAVIFLKNNATGTMASAQANEIKFENGINKVEFDVQNLDKLSHYTVSEILVDAQKIEFADPLKEESAPQRNFATVATTAKVIKVVQTQQTHNKIGIELSFDPVSDTFLSGDTIKVVLQNSRDQKTVEASATVDQNLVLKLNFDSVDAGSEYSILSITNETKNKNIQTSVGFLFQKSVDNYNPNLEKTSIASQKFYSSPELKSFNVTSNKDESVKVKLAFADAQKLLLDRVSGQQKQLTLLLKNTQTGAIVASSASASEKNSQIEADFTFSNLDRAVKYELVSVNDYSRPDHLIFKDDKNFADKNSKSFVVNVDSIEIRNLVYSDIKQNSVKAEIYFDPIRDAYLADKQIEVEITPDGDPVAQLVTVDATAGAQTSNTKKTVQITRLSDGRLRAEVVFDSLQEGTDFKIATLSLANKQDVKTNDQYNATGPKFKIVNDFLETRGQNLAAEITTESKQKTLKFATDVVASRIEFNPTDSTAGIDKQQSAKIKVEFSNSNNEILKLKKDQVATLTLINKQTGKLVLASAKIKAEESVAGQKAETSASVEFEFNNNLEKLTKYEVSSIQVVRPNGIYSIPFSTNLGEEPKTFVTQLTTVSVKNISYVDISKTSVELTVFFDSVNDDILNDQFEAELEYVLKTKENEIKKSSKVTISNNQAVFLIENLDEASTYEVKDLKLSKKTLTRSTRSLRRVRRQAPVVSSVSDNINVVFDQVEVETKQKKFFSTKSLISEIKIDKTLLEEKLTATMPQLTLEQTNLTDTQAGIELKIKDPKQFFKDYVDGPKAASAAQDIKLVVKSNRTGAIAQAGGQITFDEAANEATVKFLLEDLEKYTVYSIVDIFVSGVRLGFLNSLTENQKEFATTARDVTPNYIAQTEFKRHGAVLRMLFDINKNWFLVNNKVRLTFKKFQAADADDPDLSVETTVDKDGLAVFSIKKDDLADKVPVGSRFEISKLEFVPDVDQNQKVVQFFPLKTVTPTDTTKTHSASQASSLVPLVRSRRSLSVFDNSSSGVSSFQDNSQASGSVASPAPAGSPANSPADSQVVTLANTNFLGVNISTTPLQDPTTPSLPNPGQGLKSTFDTASFITAVEKVNLSGTNAELKITLNSTLLLDVQSPTIKLKYIDITDGLEYEADLVGNPVQGSSSSEYTFRADNLKTLNYYQIVSVIYQDNQGVQQSLAFDDQLVKYEDKLFRTTPTSFSVKKIESNYNSTNKTANVKITLDEQVAQYLENYTVKVSYQRIDKTNANTTVSSVNGIINSDSTVSVVFDDNYTDSSQKSLILPEASTTLTVDSETNTLSSQPQNVEQRVSNQNKTIDQNKLFETYNYKITKVELVQKPSSTSGRARRSVASLDLVDFNSSYNSSATFDTDTSKNKAINETSIIQTIPIALYDQLIYTEEQDKTSGITTKIYAYFISSEDLSDQDSDKNNFRVQLYNESLKKYEQIRRASSIKKLSSSGASQSSHFYVATFESNLNKASLYNIEFFAYKDQRIELSEYKTQRVDKSQFTTPGKKAWLTNFSQVGAYQDQAANVIFQFDEKDEYLWRNKHKIELEITEKLDQPNTNPPTPPAGTTSPSVTKFSFIPDGPISRVTIDNNSSKDTTTQASLAPNKTYEITKFTIKEATSPASSGADHTIDSNPNLKIKTVDAQNQANPITLGTGQMEVAKFDSAEVENFQPNQKIPFFETKAQFTYEEATNFQQDDNTDADGRSATLEFTFNKHFLQIPKSFATITIARSDSTSAAAPGAASTPGTPVDKKEISFISQSQYDPAIGRVTFKLNNLDRFHTYDIKNFEIGGIKIDNLASSTSSTKLTFTPTVQKIFLADLEVKDLRTGTNGSNTTPGNTGTPGSSPSASAQPSASTQTSGGLEPTKEDGSKVFGNVSLYFDSDNSFLKDATFQVKIKNKNDNTDIATIDNLQVTEDQTKKATPYKVDIDLATKAPNQIQPGTKIGFEFTLKRVSASTDLKGANPEDIVIAVPERQYNLEYAPKLESEVIIPPVIESFVVSDLRDTSARLKIKLKGDPRNFERIVDNPIVLSIQPDPNKETANKIPITLINQSQVTNFKDKSRFEIEYDLENLIPNVEYKILKLQGQDLEIPFGEDNYKLKLEQNTGGGSTQQEAYSKPRKFKTPFTELSPERIILTQADRVNPTAGKEYSSENLTLNLDPVSMWSLNDKNIKVKFKPVGPNGENLESGDNNKEREYEFSVKFDASKKALVASLNDKEVTDANDANFYPSTTYKISQIQTVETNGSTPLTLNLDDTQGTTNTNNLKFTTQLAQPPLVQAGITNFYNHSGKEDTFEQTIYFAFDDPYFAIDESSMKDWKLILQGVTDKNKNNDSADSASWEDVAKYEPGAIGSKVELYNPRQLIGPPIEYTENPELQRLLIEKDILEQKIKVIENDIQNFETEDNKRIELLKKLATTSFQAEYKQQLIGEGTEIKKAITKQKQELERQKNSLDSIKSLVDYHQELNQLNNNTADNPYRRYFAFSLKGDASWLKYYKMRVAIQYKYFKDNDNRKDSTQSKFIGQLSTNQTSNTNTTSQSSILKFELADFAKYTNRILLKKSEIKPLNQIGAYIEMEFDDPKGLLAPLKDQFTNANFTSASDINKWVELSSNIRFDNQRVVIQNPGSQNNRSTYKVDATNDDGSSTWSRAMNQWTANNSSSYNLDFDVKVYDYDLKNPFASLLNNPNHKYIDLVNKIPKIIRPKTTLKENHISNKYYTLRLAKFEVNDSASTGAGIGTNKTVKVGLIITYHYTSIDNFSKKIISVYPKVLSSLLTSSNDVKNFEPLVPAFSDKINLTFMTSPIIQKEDPYWGNFWANANSDVWYSSEIRQYDMYTQQQQIINAFNNSLVQKVRNNFADDRDFKEAETLFIGPTSPIKELGDNPTKADDNDPIQQNVKHKNQGNRTLKQIVSQNFFHNKKKKAPFGVKSTQYNKSTKTFTVTFENPYNRSINRIQEIMPTVSYATFIDQSGKIYLFGNKNGLPIRLQDDINIDSAKNLTLDINLSPANWSEHELPEAGTNLNFMGLLVFPYLPPDFTQNRFLRADVGQNNYVNNQQYADGQRNDGTTRQYLLPVKGYQGLRVDAQNPYFIPWTKHDNAWERLVY</sequence>
<feature type="region of interest" description="Disordered" evidence="2">
    <location>
        <begin position="2472"/>
        <end position="2494"/>
    </location>
</feature>
<accession>A0AAP5Y1D7</accession>
<feature type="region of interest" description="Disordered" evidence="2">
    <location>
        <begin position="1924"/>
        <end position="1958"/>
    </location>
</feature>
<protein>
    <recommendedName>
        <fullName evidence="6">DUF1410 domain-containing protein</fullName>
    </recommendedName>
</protein>
<name>A0AAP5Y1D7_9BACT</name>
<proteinExistence type="predicted"/>
<evidence type="ECO:0000256" key="1">
    <source>
        <dbReference type="SAM" id="Coils"/>
    </source>
</evidence>
<evidence type="ECO:0000256" key="3">
    <source>
        <dbReference type="SAM" id="Phobius"/>
    </source>
</evidence>
<evidence type="ECO:0000313" key="5">
    <source>
        <dbReference type="Proteomes" id="UP001281096"/>
    </source>
</evidence>
<feature type="region of interest" description="Disordered" evidence="2">
    <location>
        <begin position="2748"/>
        <end position="2791"/>
    </location>
</feature>
<evidence type="ECO:0008006" key="6">
    <source>
        <dbReference type="Google" id="ProtNLM"/>
    </source>
</evidence>
<dbReference type="EMBL" id="JAWPET010000008">
    <property type="protein sequence ID" value="MDW2852623.1"/>
    <property type="molecule type" value="Genomic_DNA"/>
</dbReference>
<gene>
    <name evidence="4" type="ORF">R7V46_01695</name>
</gene>
<evidence type="ECO:0000313" key="4">
    <source>
        <dbReference type="EMBL" id="MDW2852623.1"/>
    </source>
</evidence>